<dbReference type="SUPFAM" id="SSF48008">
    <property type="entry name" value="GntR ligand-binding domain-like"/>
    <property type="match status" value="1"/>
</dbReference>
<comment type="caution">
    <text evidence="5">The sequence shown here is derived from an EMBL/GenBank/DDBJ whole genome shotgun (WGS) entry which is preliminary data.</text>
</comment>
<dbReference type="SMART" id="SM00895">
    <property type="entry name" value="FCD"/>
    <property type="match status" value="1"/>
</dbReference>
<dbReference type="InterPro" id="IPR000524">
    <property type="entry name" value="Tscrpt_reg_HTH_GntR"/>
</dbReference>
<keyword evidence="6" id="KW-1185">Reference proteome</keyword>
<evidence type="ECO:0000256" key="3">
    <source>
        <dbReference type="ARBA" id="ARBA00023163"/>
    </source>
</evidence>
<dbReference type="Pfam" id="PF00392">
    <property type="entry name" value="GntR"/>
    <property type="match status" value="1"/>
</dbReference>
<sequence length="225" mass="24917">MPDPKPATRTEQVYAELRNDIVRGLYTPGQRLRLVELAERFSASQSVVREALTRLAEQKLVVALPQQGFRVMTLTRESVEELTEARAEIEATVLRLSIERGDIAWESAVLAAHHRLSRNGSEVDAGGRLSEEWAAAHEDFHRMLLAGCGNSWLIDLATTLRAAAVLHRNWATSVAHDYERDVAGEHRALLDAALARDVDLAVDVLAEHIRRTGAALLTITDEDDA</sequence>
<evidence type="ECO:0000313" key="6">
    <source>
        <dbReference type="Proteomes" id="UP001141259"/>
    </source>
</evidence>
<keyword evidence="3" id="KW-0804">Transcription</keyword>
<dbReference type="InterPro" id="IPR036388">
    <property type="entry name" value="WH-like_DNA-bd_sf"/>
</dbReference>
<name>A0A9X3AIE1_9PSEU</name>
<dbReference type="EMBL" id="JANYMP010000013">
    <property type="protein sequence ID" value="MCS7480450.1"/>
    <property type="molecule type" value="Genomic_DNA"/>
</dbReference>
<dbReference type="PANTHER" id="PTHR43537">
    <property type="entry name" value="TRANSCRIPTIONAL REGULATOR, GNTR FAMILY"/>
    <property type="match status" value="1"/>
</dbReference>
<dbReference type="PROSITE" id="PS50949">
    <property type="entry name" value="HTH_GNTR"/>
    <property type="match status" value="1"/>
</dbReference>
<gene>
    <name evidence="5" type="ORF">NZH93_26650</name>
</gene>
<dbReference type="GO" id="GO:0003700">
    <property type="term" value="F:DNA-binding transcription factor activity"/>
    <property type="evidence" value="ECO:0007669"/>
    <property type="project" value="InterPro"/>
</dbReference>
<evidence type="ECO:0000259" key="4">
    <source>
        <dbReference type="PROSITE" id="PS50949"/>
    </source>
</evidence>
<dbReference type="CDD" id="cd07377">
    <property type="entry name" value="WHTH_GntR"/>
    <property type="match status" value="1"/>
</dbReference>
<feature type="domain" description="HTH gntR-type" evidence="4">
    <location>
        <begin position="7"/>
        <end position="74"/>
    </location>
</feature>
<dbReference type="SUPFAM" id="SSF46785">
    <property type="entry name" value="Winged helix' DNA-binding domain"/>
    <property type="match status" value="1"/>
</dbReference>
<evidence type="ECO:0000256" key="1">
    <source>
        <dbReference type="ARBA" id="ARBA00023015"/>
    </source>
</evidence>
<dbReference type="Gene3D" id="1.10.10.10">
    <property type="entry name" value="Winged helix-like DNA-binding domain superfamily/Winged helix DNA-binding domain"/>
    <property type="match status" value="1"/>
</dbReference>
<dbReference type="InterPro" id="IPR011711">
    <property type="entry name" value="GntR_C"/>
</dbReference>
<dbReference type="Gene3D" id="1.20.120.530">
    <property type="entry name" value="GntR ligand-binding domain-like"/>
    <property type="match status" value="1"/>
</dbReference>
<accession>A0A9X3AIE1</accession>
<evidence type="ECO:0000313" key="5">
    <source>
        <dbReference type="EMBL" id="MCS7480450.1"/>
    </source>
</evidence>
<dbReference type="Proteomes" id="UP001141259">
    <property type="component" value="Unassembled WGS sequence"/>
</dbReference>
<organism evidence="5 6">
    <name type="scientific">Umezawaea endophytica</name>
    <dbReference type="NCBI Taxonomy" id="1654476"/>
    <lineage>
        <taxon>Bacteria</taxon>
        <taxon>Bacillati</taxon>
        <taxon>Actinomycetota</taxon>
        <taxon>Actinomycetes</taxon>
        <taxon>Pseudonocardiales</taxon>
        <taxon>Pseudonocardiaceae</taxon>
        <taxon>Umezawaea</taxon>
    </lineage>
</organism>
<dbReference type="InterPro" id="IPR008920">
    <property type="entry name" value="TF_FadR/GntR_C"/>
</dbReference>
<reference evidence="5" key="1">
    <citation type="submission" date="2022-08" db="EMBL/GenBank/DDBJ databases">
        <authorList>
            <person name="Tistechok S."/>
            <person name="Samborskyy M."/>
            <person name="Roman I."/>
        </authorList>
    </citation>
    <scope>NUCLEOTIDE SEQUENCE</scope>
    <source>
        <strain evidence="5">DSM 103496</strain>
    </source>
</reference>
<dbReference type="PANTHER" id="PTHR43537:SF24">
    <property type="entry name" value="GLUCONATE OPERON TRANSCRIPTIONAL REPRESSOR"/>
    <property type="match status" value="1"/>
</dbReference>
<keyword evidence="1" id="KW-0805">Transcription regulation</keyword>
<dbReference type="GO" id="GO:0003677">
    <property type="term" value="F:DNA binding"/>
    <property type="evidence" value="ECO:0007669"/>
    <property type="project" value="UniProtKB-KW"/>
</dbReference>
<protein>
    <submittedName>
        <fullName evidence="5">GntR family transcriptional regulator</fullName>
    </submittedName>
</protein>
<proteinExistence type="predicted"/>
<dbReference type="InterPro" id="IPR036390">
    <property type="entry name" value="WH_DNA-bd_sf"/>
</dbReference>
<evidence type="ECO:0000256" key="2">
    <source>
        <dbReference type="ARBA" id="ARBA00023125"/>
    </source>
</evidence>
<dbReference type="RefSeq" id="WP_259625941.1">
    <property type="nucleotide sequence ID" value="NZ_JANYMP010000013.1"/>
</dbReference>
<keyword evidence="2" id="KW-0238">DNA-binding</keyword>
<dbReference type="SMART" id="SM00345">
    <property type="entry name" value="HTH_GNTR"/>
    <property type="match status" value="1"/>
</dbReference>
<dbReference type="AlphaFoldDB" id="A0A9X3AIE1"/>
<dbReference type="Pfam" id="PF07729">
    <property type="entry name" value="FCD"/>
    <property type="match status" value="1"/>
</dbReference>